<dbReference type="InterPro" id="IPR011013">
    <property type="entry name" value="Gal_mutarotase_sf_dom"/>
</dbReference>
<dbReference type="STRING" id="1936003.STSP2_01926"/>
<dbReference type="PROSITE" id="PS51766">
    <property type="entry name" value="DOCKERIN"/>
    <property type="match status" value="1"/>
</dbReference>
<accession>A0A1U9NLZ1</accession>
<dbReference type="InterPro" id="IPR016134">
    <property type="entry name" value="Dockerin_dom"/>
</dbReference>
<evidence type="ECO:0000259" key="4">
    <source>
        <dbReference type="PROSITE" id="PS50022"/>
    </source>
</evidence>
<dbReference type="Pfam" id="PF17677">
    <property type="entry name" value="Glyco_hydro38C2"/>
    <property type="match status" value="1"/>
</dbReference>
<dbReference type="InterPro" id="IPR018247">
    <property type="entry name" value="EF_Hand_1_Ca_BS"/>
</dbReference>
<dbReference type="SUPFAM" id="SSF49785">
    <property type="entry name" value="Galactose-binding domain-like"/>
    <property type="match status" value="1"/>
</dbReference>
<evidence type="ECO:0000256" key="1">
    <source>
        <dbReference type="ARBA" id="ARBA00022729"/>
    </source>
</evidence>
<protein>
    <submittedName>
        <fullName evidence="6">Mannosylglycerate hydrolase</fullName>
        <ecNumber evidence="6">3.2.1.170</ecNumber>
    </submittedName>
</protein>
<dbReference type="SUPFAM" id="SSF74650">
    <property type="entry name" value="Galactose mutarotase-like"/>
    <property type="match status" value="2"/>
</dbReference>
<dbReference type="Gene3D" id="2.60.120.200">
    <property type="match status" value="1"/>
</dbReference>
<dbReference type="SUPFAM" id="SSF49899">
    <property type="entry name" value="Concanavalin A-like lectins/glucanases"/>
    <property type="match status" value="1"/>
</dbReference>
<dbReference type="GO" id="GO:0000272">
    <property type="term" value="P:polysaccharide catabolic process"/>
    <property type="evidence" value="ECO:0007669"/>
    <property type="project" value="InterPro"/>
</dbReference>
<dbReference type="Gene3D" id="2.60.40.1180">
    <property type="entry name" value="Golgi alpha-mannosidase II"/>
    <property type="match status" value="1"/>
</dbReference>
<dbReference type="Pfam" id="PF01074">
    <property type="entry name" value="Glyco_hydro_38N"/>
    <property type="match status" value="1"/>
</dbReference>
<sequence length="1496" mass="166496" precursor="true">MFAHKIQHFRHFIIVAALSLIGSSTPLMGSELNVALNKWGTEASASSYYGPGYEPYRAFDGKWAAQATDKWNSANNVVPHWLVVDLKTERTIHKIVIKHEGVYTSGYNTSDFQIQKASSSDGSWIDLVSPITDNTLDETTHTFSPVETRYVRLFITKGEPDANAYARIYEMEVYADSATLTSLLTGVTFPGDNIRNESGELQVETELELAPVEMLSGYSYIQVHADGKTIERLDVSSLTSPYTFWLPVKNTPTEIQIYGEVEGDTDLLGSRTVQTPTPPNWGYFADGTVHIICSSHNDIAWFDTPAATIAWRDSKCITPALERMAVRDDVHFSMENVLYLLEYLERNPEKRDEVYLRSLSGRLDWGATYNQPYESLLSSEQLVRQVYHGAKLIRDTFPGVTARVAYNPDVPGRSLQMPQILSKADIPYLLISRHDEGLFRWASPDGSSVLCWSMGNYGNFAYLKDLPDTDAFLNEIGRLLDGRTQDYQDNQINPSYAFLHSWDYIGPANYDTFVDETAQRRSDGIAAGTDPIYLPPEVKYSATEEFFQSIEEGNPSFETITGERPNVWLYIHGPSHHWAISAKRQAGVLLPAAETFATIESVLDGSFQNYPQDELDEAWKASIYDDHGWGGNNGDVTDQVFREKLEFARDQGQAMLNDALDQITSRISTDESRGTPVVVYNALSWQRSDPVQVEVSLPNEYFHMEDHEGNTVPHQVLSLVDNSPKDITFVAENVPALGYKTFYLVQGSKASGIPATITGNQIENQHYVITLGNGGVQGIYDKQLQKQVLDTSKFLGGEVFTMQSVGNGAGEFTEVQQPTMEGFDQVGAHSPVWTQQENGPVRTVFSLQQTLTHCTVEEKLIIYNDVKRIDCEVSLLNWDGTESREFRMALPVNMTDGNIAYEVPMGVVKVGQSELSGAAGGKPDYSQPCKEVRPREVQNFITASNAQFGVTMSSSVAVCDWVDPTTNPAANHLLQPILLASRKSCHYAGNWYLQAGDHHYAFSILSHPGDWKNGYRFGIQANNPLRPVVVETSNAGNPLPPSKSFISVSADNVLISAVKKCDKENNVIVRCYDIEGNQANADFETFFTMDSAEKTSIIEKSIQTMPCDNTTVTVPVGPYSIETFKLVPSSIDPNTTGTVPPEVTDPGPNLVSHWMLDEEPGSTTVPDQRGSNDGSVNGAPLWQPQDGRIDGAVEFDGIDDYVQVPDHDTLTPSQITLAFWVKPTNLGVGWQNIIAKRDDANNGSYVVEFDGSNTVNHWLNINRSWYGIDIVYTNNQWQHVAITYDGSVMKAYLNGVASGTEVLVSGSLNNDPGLLYFGQSTFYGGDKFFEGLLDDVRIYNMALSAEQVFQICRDSLKATNPNPQDSALRIPFNKDLTWTAKPTADSHLIFFGAENPPPYFGKYDTNTFDPGILDYYTTYYWRIDEVDSAMIITGDPWSFTTHYAGDLNADGNIDFADYALLAQHWSNNDALFYDIDHDGSILLSDLLALAINWLRF</sequence>
<dbReference type="InterPro" id="IPR011682">
    <property type="entry name" value="Glyco_hydro_38_C"/>
</dbReference>
<dbReference type="EMBL" id="CP019791">
    <property type="protein sequence ID" value="AQT68754.1"/>
    <property type="molecule type" value="Genomic_DNA"/>
</dbReference>
<dbReference type="GO" id="GO:0009313">
    <property type="term" value="P:oligosaccharide catabolic process"/>
    <property type="evidence" value="ECO:0007669"/>
    <property type="project" value="TreeGrafter"/>
</dbReference>
<dbReference type="InterPro" id="IPR013780">
    <property type="entry name" value="Glyco_hydro_b"/>
</dbReference>
<dbReference type="SMART" id="SM00560">
    <property type="entry name" value="LamGL"/>
    <property type="match status" value="1"/>
</dbReference>
<feature type="domain" description="Dockerin" evidence="5">
    <location>
        <begin position="1440"/>
        <end position="1496"/>
    </location>
</feature>
<keyword evidence="1" id="KW-0732">Signal</keyword>
<dbReference type="Gene3D" id="2.60.120.260">
    <property type="entry name" value="Galactose-binding domain-like"/>
    <property type="match status" value="1"/>
</dbReference>
<dbReference type="RefSeq" id="WP_169853108.1">
    <property type="nucleotide sequence ID" value="NZ_CP019791.1"/>
</dbReference>
<dbReference type="InterPro" id="IPR008979">
    <property type="entry name" value="Galactose-bd-like_sf"/>
</dbReference>
<organism evidence="6 7">
    <name type="scientific">Anaerohalosphaera lusitana</name>
    <dbReference type="NCBI Taxonomy" id="1936003"/>
    <lineage>
        <taxon>Bacteria</taxon>
        <taxon>Pseudomonadati</taxon>
        <taxon>Planctomycetota</taxon>
        <taxon>Phycisphaerae</taxon>
        <taxon>Sedimentisphaerales</taxon>
        <taxon>Anaerohalosphaeraceae</taxon>
        <taxon>Anaerohalosphaera</taxon>
    </lineage>
</organism>
<keyword evidence="7" id="KW-1185">Reference proteome</keyword>
<feature type="compositionally biased region" description="Polar residues" evidence="3">
    <location>
        <begin position="1161"/>
        <end position="1175"/>
    </location>
</feature>
<dbReference type="GO" id="GO:0102546">
    <property type="term" value="F:mannosylglycerate hydrolase activity"/>
    <property type="evidence" value="ECO:0007669"/>
    <property type="project" value="UniProtKB-EC"/>
</dbReference>
<dbReference type="PROSITE" id="PS50022">
    <property type="entry name" value="FA58C_3"/>
    <property type="match status" value="1"/>
</dbReference>
<dbReference type="GO" id="GO:0030246">
    <property type="term" value="F:carbohydrate binding"/>
    <property type="evidence" value="ECO:0007669"/>
    <property type="project" value="InterPro"/>
</dbReference>
<dbReference type="GO" id="GO:0006013">
    <property type="term" value="P:mannose metabolic process"/>
    <property type="evidence" value="ECO:0007669"/>
    <property type="project" value="InterPro"/>
</dbReference>
<dbReference type="InterPro" id="IPR011330">
    <property type="entry name" value="Glyco_hydro/deAcase_b/a-brl"/>
</dbReference>
<dbReference type="InterPro" id="IPR000602">
    <property type="entry name" value="Glyco_hydro_38_N"/>
</dbReference>
<dbReference type="InterPro" id="IPR006558">
    <property type="entry name" value="LamG-like"/>
</dbReference>
<dbReference type="InterPro" id="IPR036439">
    <property type="entry name" value="Dockerin_dom_sf"/>
</dbReference>
<dbReference type="Proteomes" id="UP000189674">
    <property type="component" value="Chromosome"/>
</dbReference>
<dbReference type="SUPFAM" id="SSF88713">
    <property type="entry name" value="Glycoside hydrolase/deacetylase"/>
    <property type="match status" value="1"/>
</dbReference>
<name>A0A1U9NLZ1_9BACT</name>
<keyword evidence="6" id="KW-0378">Hydrolase</keyword>
<dbReference type="InterPro" id="IPR013320">
    <property type="entry name" value="ConA-like_dom_sf"/>
</dbReference>
<dbReference type="Gene3D" id="3.20.110.10">
    <property type="entry name" value="Glycoside hydrolase 38, N terminal domain"/>
    <property type="match status" value="1"/>
</dbReference>
<gene>
    <name evidence="6" type="primary">mngB_2</name>
    <name evidence="6" type="ORF">STSP2_01926</name>
</gene>
<evidence type="ECO:0000256" key="2">
    <source>
        <dbReference type="ARBA" id="ARBA00023157"/>
    </source>
</evidence>
<keyword evidence="6" id="KW-0326">Glycosidase</keyword>
<keyword evidence="2" id="KW-1015">Disulfide bond</keyword>
<dbReference type="SUPFAM" id="SSF63446">
    <property type="entry name" value="Type I dockerin domain"/>
    <property type="match status" value="1"/>
</dbReference>
<dbReference type="Pfam" id="PF00754">
    <property type="entry name" value="F5_F8_type_C"/>
    <property type="match status" value="1"/>
</dbReference>
<dbReference type="Gene3D" id="1.10.1330.10">
    <property type="entry name" value="Dockerin domain"/>
    <property type="match status" value="1"/>
</dbReference>
<dbReference type="InterPro" id="IPR027291">
    <property type="entry name" value="Glyco_hydro_38_N_sf"/>
</dbReference>
<evidence type="ECO:0000259" key="5">
    <source>
        <dbReference type="PROSITE" id="PS51766"/>
    </source>
</evidence>
<dbReference type="PANTHER" id="PTHR46017:SF1">
    <property type="entry name" value="ALPHA-MANNOSIDASE 2C1"/>
    <property type="match status" value="1"/>
</dbReference>
<dbReference type="KEGG" id="alus:STSP2_01926"/>
<dbReference type="EC" id="3.2.1.170" evidence="6"/>
<dbReference type="Pfam" id="PF13385">
    <property type="entry name" value="Laminin_G_3"/>
    <property type="match status" value="1"/>
</dbReference>
<feature type="domain" description="F5/8 type C" evidence="4">
    <location>
        <begin position="23"/>
        <end position="176"/>
    </location>
</feature>
<feature type="region of interest" description="Disordered" evidence="3">
    <location>
        <begin position="1159"/>
        <end position="1185"/>
    </location>
</feature>
<dbReference type="PROSITE" id="PS00018">
    <property type="entry name" value="EF_HAND_1"/>
    <property type="match status" value="1"/>
</dbReference>
<dbReference type="Gene3D" id="2.70.98.30">
    <property type="entry name" value="Golgi alpha-mannosidase II, domain 4"/>
    <property type="match status" value="1"/>
</dbReference>
<reference evidence="7" key="1">
    <citation type="submission" date="2017-02" db="EMBL/GenBank/DDBJ databases">
        <title>Comparative genomics and description of representatives of a novel lineage of planctomycetes thriving in anoxic sediments.</title>
        <authorList>
            <person name="Spring S."/>
            <person name="Bunk B."/>
            <person name="Sproer C."/>
        </authorList>
    </citation>
    <scope>NUCLEOTIDE SEQUENCE [LARGE SCALE GENOMIC DNA]</scope>
    <source>
        <strain evidence="7">ST-NAGAB-D1</strain>
    </source>
</reference>
<dbReference type="InterPro" id="IPR041147">
    <property type="entry name" value="GH38_C"/>
</dbReference>
<dbReference type="Pfam" id="PF07748">
    <property type="entry name" value="Glyco_hydro_38C"/>
    <property type="match status" value="1"/>
</dbReference>
<evidence type="ECO:0000256" key="3">
    <source>
        <dbReference type="SAM" id="MobiDB-lite"/>
    </source>
</evidence>
<dbReference type="GO" id="GO:0004559">
    <property type="term" value="F:alpha-mannosidase activity"/>
    <property type="evidence" value="ECO:0007669"/>
    <property type="project" value="InterPro"/>
</dbReference>
<dbReference type="PANTHER" id="PTHR46017">
    <property type="entry name" value="ALPHA-MANNOSIDASE 2C1"/>
    <property type="match status" value="1"/>
</dbReference>
<dbReference type="Gene3D" id="2.60.40.2220">
    <property type="match status" value="1"/>
</dbReference>
<dbReference type="InterPro" id="IPR000421">
    <property type="entry name" value="FA58C"/>
</dbReference>
<proteinExistence type="predicted"/>
<evidence type="ECO:0000313" key="6">
    <source>
        <dbReference type="EMBL" id="AQT68754.1"/>
    </source>
</evidence>
<evidence type="ECO:0000313" key="7">
    <source>
        <dbReference type="Proteomes" id="UP000189674"/>
    </source>
</evidence>